<evidence type="ECO:0000313" key="2">
    <source>
        <dbReference type="Proteomes" id="UP000472272"/>
    </source>
</evidence>
<organism evidence="1 2">
    <name type="scientific">Podarcis muralis</name>
    <name type="common">Wall lizard</name>
    <name type="synonym">Lacerta muralis</name>
    <dbReference type="NCBI Taxonomy" id="64176"/>
    <lineage>
        <taxon>Eukaryota</taxon>
        <taxon>Metazoa</taxon>
        <taxon>Chordata</taxon>
        <taxon>Craniata</taxon>
        <taxon>Vertebrata</taxon>
        <taxon>Euteleostomi</taxon>
        <taxon>Lepidosauria</taxon>
        <taxon>Squamata</taxon>
        <taxon>Bifurcata</taxon>
        <taxon>Unidentata</taxon>
        <taxon>Episquamata</taxon>
        <taxon>Laterata</taxon>
        <taxon>Lacertibaenia</taxon>
        <taxon>Lacertidae</taxon>
        <taxon>Podarcis</taxon>
    </lineage>
</organism>
<dbReference type="Ensembl" id="ENSPMRT00000020615.1">
    <property type="protein sequence ID" value="ENSPMRP00000019417.1"/>
    <property type="gene ID" value="ENSPMRG00000012673.1"/>
</dbReference>
<accession>A0A670J832</accession>
<dbReference type="Proteomes" id="UP000472272">
    <property type="component" value="Chromosome 11"/>
</dbReference>
<keyword evidence="2" id="KW-1185">Reference proteome</keyword>
<protein>
    <submittedName>
        <fullName evidence="1">Uncharacterized protein</fullName>
    </submittedName>
</protein>
<reference evidence="1" key="2">
    <citation type="submission" date="2025-08" db="UniProtKB">
        <authorList>
            <consortium name="Ensembl"/>
        </authorList>
    </citation>
    <scope>IDENTIFICATION</scope>
</reference>
<sequence>MTDSPVGVAYEKNIKCTTPDSSPSLKKVEAFPTHSHLQAPKWGPQLFCSCRLSLSFKELSLLQYFALNFGWRDCLQKSRFGCCARARVYYSSDQ</sequence>
<dbReference type="GeneTree" id="ENSGT01140000286857"/>
<reference evidence="1 2" key="1">
    <citation type="journal article" date="2019" name="Proc. Natl. Acad. Sci. U.S.A.">
        <title>Regulatory changes in pterin and carotenoid genes underlie balanced color polymorphisms in the wall lizard.</title>
        <authorList>
            <person name="Andrade P."/>
            <person name="Pinho C."/>
            <person name="Perez I de Lanuza G."/>
            <person name="Afonso S."/>
            <person name="Brejcha J."/>
            <person name="Rubin C.J."/>
            <person name="Wallerman O."/>
            <person name="Pereira P."/>
            <person name="Sabatino S.J."/>
            <person name="Bellati A."/>
            <person name="Pellitteri-Rosa D."/>
            <person name="Bosakova Z."/>
            <person name="Bunikis I."/>
            <person name="Carretero M.A."/>
            <person name="Feiner N."/>
            <person name="Marsik P."/>
            <person name="Pauperio F."/>
            <person name="Salvi D."/>
            <person name="Soler L."/>
            <person name="While G.M."/>
            <person name="Uller T."/>
            <person name="Font E."/>
            <person name="Andersson L."/>
            <person name="Carneiro M."/>
        </authorList>
    </citation>
    <scope>NUCLEOTIDE SEQUENCE</scope>
</reference>
<evidence type="ECO:0000313" key="1">
    <source>
        <dbReference type="Ensembl" id="ENSPMRP00000019417.1"/>
    </source>
</evidence>
<dbReference type="AlphaFoldDB" id="A0A670J832"/>
<proteinExistence type="predicted"/>
<name>A0A670J832_PODMU</name>
<reference evidence="1" key="3">
    <citation type="submission" date="2025-09" db="UniProtKB">
        <authorList>
            <consortium name="Ensembl"/>
        </authorList>
    </citation>
    <scope>IDENTIFICATION</scope>
</reference>